<feature type="transmembrane region" description="Helical" evidence="1">
    <location>
        <begin position="173"/>
        <end position="191"/>
    </location>
</feature>
<keyword evidence="1" id="KW-1133">Transmembrane helix</keyword>
<evidence type="ECO:0000256" key="1">
    <source>
        <dbReference type="SAM" id="Phobius"/>
    </source>
</evidence>
<organism evidence="2 3">
    <name type="scientific">Paractinoplanes hotanensis</name>
    <dbReference type="NCBI Taxonomy" id="2906497"/>
    <lineage>
        <taxon>Bacteria</taxon>
        <taxon>Bacillati</taxon>
        <taxon>Actinomycetota</taxon>
        <taxon>Actinomycetes</taxon>
        <taxon>Micromonosporales</taxon>
        <taxon>Micromonosporaceae</taxon>
        <taxon>Paractinoplanes</taxon>
    </lineage>
</organism>
<accession>A0ABT0Y522</accession>
<evidence type="ECO:0000313" key="3">
    <source>
        <dbReference type="Proteomes" id="UP001523216"/>
    </source>
</evidence>
<proteinExistence type="predicted"/>
<protein>
    <submittedName>
        <fullName evidence="2">Uncharacterized protein</fullName>
    </submittedName>
</protein>
<feature type="transmembrane region" description="Helical" evidence="1">
    <location>
        <begin position="6"/>
        <end position="26"/>
    </location>
</feature>
<feature type="transmembrane region" description="Helical" evidence="1">
    <location>
        <begin position="140"/>
        <end position="161"/>
    </location>
</feature>
<evidence type="ECO:0000313" key="2">
    <source>
        <dbReference type="EMBL" id="MCM4081134.1"/>
    </source>
</evidence>
<gene>
    <name evidence="2" type="ORF">LXN57_26520</name>
</gene>
<name>A0ABT0Y522_9ACTN</name>
<feature type="transmembrane region" description="Helical" evidence="1">
    <location>
        <begin position="33"/>
        <end position="50"/>
    </location>
</feature>
<dbReference type="Proteomes" id="UP001523216">
    <property type="component" value="Unassembled WGS sequence"/>
</dbReference>
<feature type="transmembrane region" description="Helical" evidence="1">
    <location>
        <begin position="258"/>
        <end position="283"/>
    </location>
</feature>
<feature type="transmembrane region" description="Helical" evidence="1">
    <location>
        <begin position="414"/>
        <end position="437"/>
    </location>
</feature>
<feature type="transmembrane region" description="Helical" evidence="1">
    <location>
        <begin position="328"/>
        <end position="351"/>
    </location>
</feature>
<keyword evidence="3" id="KW-1185">Reference proteome</keyword>
<dbReference type="RefSeq" id="WP_251800934.1">
    <property type="nucleotide sequence ID" value="NZ_JAMQOL010000038.1"/>
</dbReference>
<feature type="transmembrane region" description="Helical" evidence="1">
    <location>
        <begin position="357"/>
        <end position="386"/>
    </location>
</feature>
<sequence length="438" mass="45170">MRSATAGLVVHLVVAVVLGGVFGVLLRRRGTEPAQVVFWGLVYGTFQWYLEALTVRPLLQGASIGWGIDAARAALPALLGDLLYGMITAVVFVLLQEPPTMAESKRRIAGWSAVLLRGVVSGAAAAGLLTVALGESFTSIASGGGGVLILGAATGLGYVLLHPGGPAGTGPAAARGAGLGFMVWVVLPVTLTPVLSGRELPWSADQIRGLFPALPGCLLLGVLAAVLATWLSGLRRTLFADPAERADEDSLAVRTTRALVRGAVGGVAGGLLFTVIMAQIGYFDTVAQLVGSASTGVGVVVHLLISVVLGASYGLFFRGQSDELAAGIGWGISWGFLWWILGALTILPVWLGGSPQWTAAAAAAAFPSLIGHLCYGSALGAILYTLEANDHPWWIRPDAPLSVGERLSRRRTELAGSAPPVWAAIALVTVTLTVVLAP</sequence>
<feature type="transmembrane region" description="Helical" evidence="1">
    <location>
        <begin position="114"/>
        <end position="134"/>
    </location>
</feature>
<feature type="transmembrane region" description="Helical" evidence="1">
    <location>
        <begin position="211"/>
        <end position="231"/>
    </location>
</feature>
<comment type="caution">
    <text evidence="2">The sequence shown here is derived from an EMBL/GenBank/DDBJ whole genome shotgun (WGS) entry which is preliminary data.</text>
</comment>
<reference evidence="2 3" key="1">
    <citation type="submission" date="2022-06" db="EMBL/GenBank/DDBJ databases">
        <title>Actinoplanes abujensis sp. nov., isolated from Nigerian arid soil.</title>
        <authorList>
            <person name="Ding P."/>
        </authorList>
    </citation>
    <scope>NUCLEOTIDE SEQUENCE [LARGE SCALE GENOMIC DNA]</scope>
    <source>
        <strain evidence="3">TRM88002</strain>
    </source>
</reference>
<feature type="transmembrane region" description="Helical" evidence="1">
    <location>
        <begin position="295"/>
        <end position="316"/>
    </location>
</feature>
<dbReference type="EMBL" id="JAMQOL010000038">
    <property type="protein sequence ID" value="MCM4081134.1"/>
    <property type="molecule type" value="Genomic_DNA"/>
</dbReference>
<keyword evidence="1" id="KW-0472">Membrane</keyword>
<keyword evidence="1" id="KW-0812">Transmembrane</keyword>
<feature type="transmembrane region" description="Helical" evidence="1">
    <location>
        <begin position="70"/>
        <end position="94"/>
    </location>
</feature>